<evidence type="ECO:0000256" key="1">
    <source>
        <dbReference type="SAM" id="MobiDB-lite"/>
    </source>
</evidence>
<gene>
    <name evidence="3" type="ORF">AVEN_146503_1</name>
    <name evidence="2" type="ORF">AVEN_85826_1</name>
</gene>
<keyword evidence="4" id="KW-1185">Reference proteome</keyword>
<dbReference type="EMBL" id="BGPR01019151">
    <property type="protein sequence ID" value="GBN81105.1"/>
    <property type="molecule type" value="Genomic_DNA"/>
</dbReference>
<comment type="caution">
    <text evidence="3">The sequence shown here is derived from an EMBL/GenBank/DDBJ whole genome shotgun (WGS) entry which is preliminary data.</text>
</comment>
<sequence>MLDSIGGANGVHFQRFQHKTPRRAAATDIQATRSSFSQLESYKQDSSDVPQESNRGSINLEIGMAKGLVHHAQFVASQKWHSGNCAHQCWSGLSPHSHSVKNVYRSSSGKTCSRKIR</sequence>
<protein>
    <submittedName>
        <fullName evidence="3">Uncharacterized protein</fullName>
    </submittedName>
</protein>
<feature type="region of interest" description="Disordered" evidence="1">
    <location>
        <begin position="1"/>
        <end position="29"/>
    </location>
</feature>
<feature type="region of interest" description="Disordered" evidence="1">
    <location>
        <begin position="36"/>
        <end position="55"/>
    </location>
</feature>
<name>A0A4Y2RYX6_ARAVE</name>
<dbReference type="Proteomes" id="UP000499080">
    <property type="component" value="Unassembled WGS sequence"/>
</dbReference>
<proteinExistence type="predicted"/>
<evidence type="ECO:0000313" key="2">
    <source>
        <dbReference type="EMBL" id="GBN81105.1"/>
    </source>
</evidence>
<dbReference type="AlphaFoldDB" id="A0A4Y2RYX6"/>
<reference evidence="3 4" key="1">
    <citation type="journal article" date="2019" name="Sci. Rep.">
        <title>Orb-weaving spider Araneus ventricosus genome elucidates the spidroin gene catalogue.</title>
        <authorList>
            <person name="Kono N."/>
            <person name="Nakamura H."/>
            <person name="Ohtoshi R."/>
            <person name="Moran D.A.P."/>
            <person name="Shinohara A."/>
            <person name="Yoshida Y."/>
            <person name="Fujiwara M."/>
            <person name="Mori M."/>
            <person name="Tomita M."/>
            <person name="Arakawa K."/>
        </authorList>
    </citation>
    <scope>NUCLEOTIDE SEQUENCE [LARGE SCALE GENOMIC DNA]</scope>
</reference>
<evidence type="ECO:0000313" key="4">
    <source>
        <dbReference type="Proteomes" id="UP000499080"/>
    </source>
</evidence>
<accession>A0A4Y2RYX6</accession>
<evidence type="ECO:0000313" key="3">
    <source>
        <dbReference type="EMBL" id="GBN81114.1"/>
    </source>
</evidence>
<dbReference type="EMBL" id="BGPR01019152">
    <property type="protein sequence ID" value="GBN81114.1"/>
    <property type="molecule type" value="Genomic_DNA"/>
</dbReference>
<organism evidence="3 4">
    <name type="scientific">Araneus ventricosus</name>
    <name type="common">Orbweaver spider</name>
    <name type="synonym">Epeira ventricosa</name>
    <dbReference type="NCBI Taxonomy" id="182803"/>
    <lineage>
        <taxon>Eukaryota</taxon>
        <taxon>Metazoa</taxon>
        <taxon>Ecdysozoa</taxon>
        <taxon>Arthropoda</taxon>
        <taxon>Chelicerata</taxon>
        <taxon>Arachnida</taxon>
        <taxon>Araneae</taxon>
        <taxon>Araneomorphae</taxon>
        <taxon>Entelegynae</taxon>
        <taxon>Araneoidea</taxon>
        <taxon>Araneidae</taxon>
        <taxon>Araneus</taxon>
    </lineage>
</organism>